<comment type="caution">
    <text evidence="4">The sequence shown here is derived from an EMBL/GenBank/DDBJ whole genome shotgun (WGS) entry which is preliminary data.</text>
</comment>
<keyword evidence="2" id="KW-0413">Isomerase</keyword>
<evidence type="ECO:0000259" key="3">
    <source>
        <dbReference type="Pfam" id="PF10432"/>
    </source>
</evidence>
<dbReference type="InterPro" id="IPR019490">
    <property type="entry name" value="Glu6P/Mann6P_isomerase_C"/>
</dbReference>
<proteinExistence type="inferred from homology"/>
<dbReference type="CDD" id="cd05637">
    <property type="entry name" value="SIS_PGI_PMI_2"/>
    <property type="match status" value="1"/>
</dbReference>
<gene>
    <name evidence="4" type="ORF">SDC9_159273</name>
</gene>
<evidence type="ECO:0000256" key="1">
    <source>
        <dbReference type="ARBA" id="ARBA00010523"/>
    </source>
</evidence>
<dbReference type="InterPro" id="IPR046348">
    <property type="entry name" value="SIS_dom_sf"/>
</dbReference>
<reference evidence="4" key="1">
    <citation type="submission" date="2019-08" db="EMBL/GenBank/DDBJ databases">
        <authorList>
            <person name="Kucharzyk K."/>
            <person name="Murdoch R.W."/>
            <person name="Higgins S."/>
            <person name="Loffler F."/>
        </authorList>
    </citation>
    <scope>NUCLEOTIDE SEQUENCE</scope>
</reference>
<dbReference type="GO" id="GO:0004347">
    <property type="term" value="F:glucose-6-phosphate isomerase activity"/>
    <property type="evidence" value="ECO:0007669"/>
    <property type="project" value="InterPro"/>
</dbReference>
<evidence type="ECO:0000256" key="2">
    <source>
        <dbReference type="ARBA" id="ARBA00023235"/>
    </source>
</evidence>
<dbReference type="EMBL" id="VSSQ01058234">
    <property type="protein sequence ID" value="MPN11964.1"/>
    <property type="molecule type" value="Genomic_DNA"/>
</dbReference>
<organism evidence="4">
    <name type="scientific">bioreactor metagenome</name>
    <dbReference type="NCBI Taxonomy" id="1076179"/>
    <lineage>
        <taxon>unclassified sequences</taxon>
        <taxon>metagenomes</taxon>
        <taxon>ecological metagenomes</taxon>
    </lineage>
</organism>
<dbReference type="AlphaFoldDB" id="A0A645FHL9"/>
<dbReference type="Pfam" id="PF10432">
    <property type="entry name" value="bact-PGI_C"/>
    <property type="match status" value="1"/>
</dbReference>
<protein>
    <recommendedName>
        <fullName evidence="3">Bifunctional glucose-6-phosphate/mannose-6-phosphate isomerase C-terminal domain-containing protein</fullName>
    </recommendedName>
</protein>
<sequence>MHNKIPVICVDERASSVAMRWRSQLAENSKISSFSWTMPEFNHNEIVGWTETPREELLPILLMPNVHPECMNGIPESTNATLEKNGVPFYQVILEGKNRTECFLKALILGDHVSYRLAKLRGVNPIEVKPIVSLKKEMENNMKAGVKQRVPDL</sequence>
<dbReference type="GO" id="GO:1901135">
    <property type="term" value="P:carbohydrate derivative metabolic process"/>
    <property type="evidence" value="ECO:0007669"/>
    <property type="project" value="InterPro"/>
</dbReference>
<dbReference type="GO" id="GO:0005975">
    <property type="term" value="P:carbohydrate metabolic process"/>
    <property type="evidence" value="ECO:0007669"/>
    <property type="project" value="InterPro"/>
</dbReference>
<dbReference type="SUPFAM" id="SSF53697">
    <property type="entry name" value="SIS domain"/>
    <property type="match status" value="1"/>
</dbReference>
<accession>A0A645FHL9</accession>
<dbReference type="GO" id="GO:0097367">
    <property type="term" value="F:carbohydrate derivative binding"/>
    <property type="evidence" value="ECO:0007669"/>
    <property type="project" value="InterPro"/>
</dbReference>
<dbReference type="Gene3D" id="3.40.50.10490">
    <property type="entry name" value="Glucose-6-phosphate isomerase like protein, domain 1"/>
    <property type="match status" value="1"/>
</dbReference>
<comment type="similarity">
    <text evidence="1">Belongs to the PGI/PMI family.</text>
</comment>
<evidence type="ECO:0000313" key="4">
    <source>
        <dbReference type="EMBL" id="MPN11964.1"/>
    </source>
</evidence>
<dbReference type="GO" id="GO:0004476">
    <property type="term" value="F:mannose-6-phosphate isomerase activity"/>
    <property type="evidence" value="ECO:0007669"/>
    <property type="project" value="InterPro"/>
</dbReference>
<name>A0A645FHL9_9ZZZZ</name>
<feature type="domain" description="Bifunctional glucose-6-phosphate/mannose-6-phosphate isomerase C-terminal" evidence="3">
    <location>
        <begin position="1"/>
        <end position="138"/>
    </location>
</feature>